<dbReference type="RefSeq" id="WP_108901830.1">
    <property type="nucleotide sequence ID" value="NZ_CP029185.2"/>
</dbReference>
<dbReference type="EMBL" id="CP029185">
    <property type="protein sequence ID" value="AWH89787.1"/>
    <property type="molecule type" value="Genomic_DNA"/>
</dbReference>
<feature type="domain" description="Calcineurin-like phosphoesterase" evidence="3">
    <location>
        <begin position="1"/>
        <end position="160"/>
    </location>
</feature>
<evidence type="ECO:0000259" key="3">
    <source>
        <dbReference type="Pfam" id="PF12850"/>
    </source>
</evidence>
<dbReference type="InterPro" id="IPR024654">
    <property type="entry name" value="Calcineurin-like_PHP_lpxH"/>
</dbReference>
<keyword evidence="5" id="KW-1185">Reference proteome</keyword>
<sequence length="185" mass="20966">MKLMFASDLHGSLSATQRVLERFEHSGADWLILLGDLLYHGPRNPLPDNYNPAEVALYLNQFADRIMAVRGNCDSEVDQMLLHFPIEATWQQVLLEQRRLFLTHGHHYHPDKLPALRAGDVFVYGHTHIPQAEKRENIYLLNPGSASLPKGGYPASFGMLSDGVLQVLSLHQQESIIQVSLEKRF</sequence>
<dbReference type="EC" id="3.1.4.-" evidence="2"/>
<comment type="similarity">
    <text evidence="1 2">Belongs to the metallophosphoesterase superfamily. YfcE family.</text>
</comment>
<dbReference type="Gene3D" id="3.60.21.10">
    <property type="match status" value="1"/>
</dbReference>
<dbReference type="NCBIfam" id="TIGR00040">
    <property type="entry name" value="yfcE"/>
    <property type="match status" value="1"/>
</dbReference>
<dbReference type="CDD" id="cd00841">
    <property type="entry name" value="MPP_YfcE"/>
    <property type="match status" value="1"/>
</dbReference>
<dbReference type="GO" id="GO:0016787">
    <property type="term" value="F:hydrolase activity"/>
    <property type="evidence" value="ECO:0007669"/>
    <property type="project" value="UniProtKB-UniRule"/>
</dbReference>
<dbReference type="Pfam" id="PF12850">
    <property type="entry name" value="Metallophos_2"/>
    <property type="match status" value="1"/>
</dbReference>
<accession>A0A2Y9U1D6</accession>
<dbReference type="SUPFAM" id="SSF56300">
    <property type="entry name" value="Metallo-dependent phosphatases"/>
    <property type="match status" value="1"/>
</dbReference>
<dbReference type="KEGG" id="lpv:HYN51_15325"/>
<dbReference type="NCBIfam" id="NF006988">
    <property type="entry name" value="PRK09453.1"/>
    <property type="match status" value="1"/>
</dbReference>
<dbReference type="InterPro" id="IPR029052">
    <property type="entry name" value="Metallo-depent_PP-like"/>
</dbReference>
<dbReference type="AlphaFoldDB" id="A0A2Y9U1D6"/>
<protein>
    <recommendedName>
        <fullName evidence="2">Phosphoesterase</fullName>
        <ecNumber evidence="2">3.1.4.-</ecNumber>
    </recommendedName>
</protein>
<dbReference type="PANTHER" id="PTHR11124">
    <property type="entry name" value="VACUOLAR SORTING PROTEIN VPS29"/>
    <property type="match status" value="1"/>
</dbReference>
<reference evidence="4 5" key="1">
    <citation type="journal article" date="2019" name="Int. J. Syst. Evol. Microbiol.">
        <title>Limnobaculum parvum gen. nov., sp. nov., isolated from a freshwater lake.</title>
        <authorList>
            <person name="Baek C."/>
            <person name="Shin S.K."/>
            <person name="Yi H."/>
        </authorList>
    </citation>
    <scope>NUCLEOTIDE SEQUENCE [LARGE SCALE GENOMIC DNA]</scope>
    <source>
        <strain evidence="4 5">HYN0051</strain>
    </source>
</reference>
<dbReference type="Proteomes" id="UP000244908">
    <property type="component" value="Chromosome"/>
</dbReference>
<dbReference type="GO" id="GO:0046872">
    <property type="term" value="F:metal ion binding"/>
    <property type="evidence" value="ECO:0007669"/>
    <property type="project" value="UniProtKB-KW"/>
</dbReference>
<keyword evidence="2" id="KW-0479">Metal-binding</keyword>
<proteinExistence type="inferred from homology"/>
<evidence type="ECO:0000313" key="4">
    <source>
        <dbReference type="EMBL" id="AWH89787.1"/>
    </source>
</evidence>
<organism evidence="4 5">
    <name type="scientific">Limnobaculum parvum</name>
    <dbReference type="NCBI Taxonomy" id="2172103"/>
    <lineage>
        <taxon>Bacteria</taxon>
        <taxon>Pseudomonadati</taxon>
        <taxon>Pseudomonadota</taxon>
        <taxon>Gammaproteobacteria</taxon>
        <taxon>Enterobacterales</taxon>
        <taxon>Budviciaceae</taxon>
        <taxon>Limnobaculum</taxon>
    </lineage>
</organism>
<gene>
    <name evidence="4" type="ORF">HYN51_15325</name>
</gene>
<dbReference type="InterPro" id="IPR000979">
    <property type="entry name" value="Phosphodiesterase_MJ0936/Vps29"/>
</dbReference>
<comment type="cofactor">
    <cofactor evidence="2">
        <name>a divalent metal cation</name>
        <dbReference type="ChEBI" id="CHEBI:60240"/>
    </cofactor>
</comment>
<dbReference type="OrthoDB" id="9800565at2"/>
<evidence type="ECO:0000256" key="2">
    <source>
        <dbReference type="RuleBase" id="RU362039"/>
    </source>
</evidence>
<evidence type="ECO:0000313" key="5">
    <source>
        <dbReference type="Proteomes" id="UP000244908"/>
    </source>
</evidence>
<name>A0A2Y9U1D6_9GAMM</name>
<evidence type="ECO:0000256" key="1">
    <source>
        <dbReference type="ARBA" id="ARBA00008950"/>
    </source>
</evidence>
<dbReference type="InterPro" id="IPR041802">
    <property type="entry name" value="MPP_YfcE"/>
</dbReference>